<keyword evidence="3" id="KW-1185">Reference proteome</keyword>
<keyword evidence="1" id="KW-0812">Transmembrane</keyword>
<accession>A0A8E6B9Y0</accession>
<evidence type="ECO:0000256" key="1">
    <source>
        <dbReference type="SAM" id="Phobius"/>
    </source>
</evidence>
<feature type="transmembrane region" description="Helical" evidence="1">
    <location>
        <begin position="183"/>
        <end position="201"/>
    </location>
</feature>
<gene>
    <name evidence="2" type="ORF">KIH39_09355</name>
</gene>
<feature type="transmembrane region" description="Helical" evidence="1">
    <location>
        <begin position="47"/>
        <end position="66"/>
    </location>
</feature>
<dbReference type="RefSeq" id="WP_213499067.1">
    <property type="nucleotide sequence ID" value="NZ_CP074694.1"/>
</dbReference>
<organism evidence="2 3">
    <name type="scientific">Telmatocola sphagniphila</name>
    <dbReference type="NCBI Taxonomy" id="1123043"/>
    <lineage>
        <taxon>Bacteria</taxon>
        <taxon>Pseudomonadati</taxon>
        <taxon>Planctomycetota</taxon>
        <taxon>Planctomycetia</taxon>
        <taxon>Gemmatales</taxon>
        <taxon>Gemmataceae</taxon>
    </lineage>
</organism>
<dbReference type="Proteomes" id="UP000676194">
    <property type="component" value="Chromosome"/>
</dbReference>
<evidence type="ECO:0000313" key="3">
    <source>
        <dbReference type="Proteomes" id="UP000676194"/>
    </source>
</evidence>
<protein>
    <recommendedName>
        <fullName evidence="4">DUF4239 domain-containing protein</fullName>
    </recommendedName>
</protein>
<dbReference type="AlphaFoldDB" id="A0A8E6B9Y0"/>
<sequence>MINPTHYPLLVFAISFSSLWLSAWIGWSLLRRQRAMESDLREDFGLILAASLTLLGLIIGFSFSMATSRYDLRKNYEEAEANAIGTEYFRADLLPFAEAAKVRSLLRNYLDQRIEFYQADDEQHLQQINARIVKLQNELWSVVAAAAEAHPTPVVALTVSGMNDVLNSQGYTQAAFWNRIPTTAWALMAFIALGCNLLVGYGSRSTTSGSKLLPILPFIVSVAFMLIADIDSPRHGIIRVKPQNLISLSESLQVPNLSN</sequence>
<proteinExistence type="predicted"/>
<name>A0A8E6B9Y0_9BACT</name>
<reference evidence="2" key="1">
    <citation type="submission" date="2021-05" db="EMBL/GenBank/DDBJ databases">
        <title>Complete genome sequence of the cellulolytic planctomycete Telmatocola sphagniphila SP2T and characterization of the first cellulase from planctomycetes.</title>
        <authorList>
            <person name="Rakitin A.L."/>
            <person name="Beletsky A.V."/>
            <person name="Naumoff D.G."/>
            <person name="Kulichevskaya I.S."/>
            <person name="Mardanov A.V."/>
            <person name="Ravin N.V."/>
            <person name="Dedysh S.N."/>
        </authorList>
    </citation>
    <scope>NUCLEOTIDE SEQUENCE</scope>
    <source>
        <strain evidence="2">SP2T</strain>
    </source>
</reference>
<dbReference type="EMBL" id="CP074694">
    <property type="protein sequence ID" value="QVL34094.1"/>
    <property type="molecule type" value="Genomic_DNA"/>
</dbReference>
<evidence type="ECO:0000313" key="2">
    <source>
        <dbReference type="EMBL" id="QVL34094.1"/>
    </source>
</evidence>
<keyword evidence="1" id="KW-1133">Transmembrane helix</keyword>
<dbReference type="Pfam" id="PF14023">
    <property type="entry name" value="Bestrophin-like"/>
    <property type="match status" value="1"/>
</dbReference>
<keyword evidence="1" id="KW-0472">Membrane</keyword>
<dbReference type="KEGG" id="tsph:KIH39_09355"/>
<evidence type="ECO:0008006" key="4">
    <source>
        <dbReference type="Google" id="ProtNLM"/>
    </source>
</evidence>
<feature type="transmembrane region" description="Helical" evidence="1">
    <location>
        <begin position="213"/>
        <end position="230"/>
    </location>
</feature>
<feature type="transmembrane region" description="Helical" evidence="1">
    <location>
        <begin position="7"/>
        <end position="27"/>
    </location>
</feature>
<dbReference type="InterPro" id="IPR025333">
    <property type="entry name" value="DUF4239"/>
</dbReference>